<evidence type="ECO:0000313" key="3">
    <source>
        <dbReference type="Proteomes" id="UP000799424"/>
    </source>
</evidence>
<keyword evidence="3" id="KW-1185">Reference proteome</keyword>
<dbReference type="AlphaFoldDB" id="A0A6A7A193"/>
<gene>
    <name evidence="2" type="ORF">CC86DRAFT_406125</name>
</gene>
<dbReference type="OrthoDB" id="10666821at2759"/>
<feature type="region of interest" description="Disordered" evidence="1">
    <location>
        <begin position="59"/>
        <end position="101"/>
    </location>
</feature>
<evidence type="ECO:0000256" key="1">
    <source>
        <dbReference type="SAM" id="MobiDB-lite"/>
    </source>
</evidence>
<feature type="region of interest" description="Disordered" evidence="1">
    <location>
        <begin position="1"/>
        <end position="46"/>
    </location>
</feature>
<evidence type="ECO:0000313" key="2">
    <source>
        <dbReference type="EMBL" id="KAF2826883.1"/>
    </source>
</evidence>
<sequence>MTPKKTQTKTSTAQTETDREVCCNSRGGSDVSLKQSKIELRSDDDTEVTPDIIVQLRPEGVSVSSAPDEEISDQFCSTTPRVSFKDEQDVTSAPTDSSDDASYQQFVNDCIALIDDSEDELKVLEHSLPSRSSDPQSIEYTQEAITVARQAIVEARSSKGYDEDLVYTVCERIKQARDLHEEALRRVNGPTHFELLKHAVAMRTQSDAIARHCNASAAPEDCFDDVQNVEGNAKGGELEEACAAG</sequence>
<protein>
    <submittedName>
        <fullName evidence="2">Uncharacterized protein</fullName>
    </submittedName>
</protein>
<feature type="compositionally biased region" description="Low complexity" evidence="1">
    <location>
        <begin position="90"/>
        <end position="101"/>
    </location>
</feature>
<accession>A0A6A7A193</accession>
<proteinExistence type="predicted"/>
<reference evidence="2" key="1">
    <citation type="journal article" date="2020" name="Stud. Mycol.">
        <title>101 Dothideomycetes genomes: a test case for predicting lifestyles and emergence of pathogens.</title>
        <authorList>
            <person name="Haridas S."/>
            <person name="Albert R."/>
            <person name="Binder M."/>
            <person name="Bloem J."/>
            <person name="Labutti K."/>
            <person name="Salamov A."/>
            <person name="Andreopoulos B."/>
            <person name="Baker S."/>
            <person name="Barry K."/>
            <person name="Bills G."/>
            <person name="Bluhm B."/>
            <person name="Cannon C."/>
            <person name="Castanera R."/>
            <person name="Culley D."/>
            <person name="Daum C."/>
            <person name="Ezra D."/>
            <person name="Gonzalez J."/>
            <person name="Henrissat B."/>
            <person name="Kuo A."/>
            <person name="Liang C."/>
            <person name="Lipzen A."/>
            <person name="Lutzoni F."/>
            <person name="Magnuson J."/>
            <person name="Mondo S."/>
            <person name="Nolan M."/>
            <person name="Ohm R."/>
            <person name="Pangilinan J."/>
            <person name="Park H.-J."/>
            <person name="Ramirez L."/>
            <person name="Alfaro M."/>
            <person name="Sun H."/>
            <person name="Tritt A."/>
            <person name="Yoshinaga Y."/>
            <person name="Zwiers L.-H."/>
            <person name="Turgeon B."/>
            <person name="Goodwin S."/>
            <person name="Spatafora J."/>
            <person name="Crous P."/>
            <person name="Grigoriev I."/>
        </authorList>
    </citation>
    <scope>NUCLEOTIDE SEQUENCE</scope>
    <source>
        <strain evidence="2">CBS 113818</strain>
    </source>
</reference>
<dbReference type="Proteomes" id="UP000799424">
    <property type="component" value="Unassembled WGS sequence"/>
</dbReference>
<feature type="compositionally biased region" description="Low complexity" evidence="1">
    <location>
        <begin position="1"/>
        <end position="15"/>
    </location>
</feature>
<dbReference type="EMBL" id="MU006225">
    <property type="protein sequence ID" value="KAF2826883.1"/>
    <property type="molecule type" value="Genomic_DNA"/>
</dbReference>
<name>A0A6A7A193_9PLEO</name>
<organism evidence="2 3">
    <name type="scientific">Ophiobolus disseminans</name>
    <dbReference type="NCBI Taxonomy" id="1469910"/>
    <lineage>
        <taxon>Eukaryota</taxon>
        <taxon>Fungi</taxon>
        <taxon>Dikarya</taxon>
        <taxon>Ascomycota</taxon>
        <taxon>Pezizomycotina</taxon>
        <taxon>Dothideomycetes</taxon>
        <taxon>Pleosporomycetidae</taxon>
        <taxon>Pleosporales</taxon>
        <taxon>Pleosporineae</taxon>
        <taxon>Phaeosphaeriaceae</taxon>
        <taxon>Ophiobolus</taxon>
    </lineage>
</organism>